<dbReference type="InterPro" id="IPR003313">
    <property type="entry name" value="AraC-bd"/>
</dbReference>
<dbReference type="EMBL" id="LNQP01000114">
    <property type="protein sequence ID" value="KSU86119.1"/>
    <property type="molecule type" value="Genomic_DNA"/>
</dbReference>
<evidence type="ECO:0000313" key="6">
    <source>
        <dbReference type="Proteomes" id="UP000053681"/>
    </source>
</evidence>
<keyword evidence="1" id="KW-0805">Transcription regulation</keyword>
<reference evidence="5 6" key="1">
    <citation type="submission" date="2015-11" db="EMBL/GenBank/DDBJ databases">
        <title>Bacillus caseinolyticus sp nov.</title>
        <authorList>
            <person name="Dastager S.G."/>
            <person name="Mawlankar R."/>
        </authorList>
    </citation>
    <scope>NUCLEOTIDE SEQUENCE [LARGE SCALE GENOMIC DNA]</scope>
    <source>
        <strain evidence="5 6">SGD-V-76</strain>
    </source>
</reference>
<accession>A0A0V8JGC7</accession>
<dbReference type="Gene3D" id="1.10.10.60">
    <property type="entry name" value="Homeodomain-like"/>
    <property type="match status" value="2"/>
</dbReference>
<dbReference type="SUPFAM" id="SSF51182">
    <property type="entry name" value="RmlC-like cupins"/>
    <property type="match status" value="1"/>
</dbReference>
<dbReference type="InterPro" id="IPR011051">
    <property type="entry name" value="RmlC_Cupin_sf"/>
</dbReference>
<dbReference type="InterPro" id="IPR014710">
    <property type="entry name" value="RmlC-like_jellyroll"/>
</dbReference>
<dbReference type="PANTHER" id="PTHR43280">
    <property type="entry name" value="ARAC-FAMILY TRANSCRIPTIONAL REGULATOR"/>
    <property type="match status" value="1"/>
</dbReference>
<evidence type="ECO:0000313" key="5">
    <source>
        <dbReference type="EMBL" id="KSU86119.1"/>
    </source>
</evidence>
<dbReference type="SMART" id="SM00342">
    <property type="entry name" value="HTH_ARAC"/>
    <property type="match status" value="1"/>
</dbReference>
<comment type="caution">
    <text evidence="5">The sequence shown here is derived from an EMBL/GenBank/DDBJ whole genome shotgun (WGS) entry which is preliminary data.</text>
</comment>
<dbReference type="PRINTS" id="PR00032">
    <property type="entry name" value="HTHARAC"/>
</dbReference>
<dbReference type="PROSITE" id="PS01124">
    <property type="entry name" value="HTH_ARAC_FAMILY_2"/>
    <property type="match status" value="1"/>
</dbReference>
<dbReference type="InterPro" id="IPR009057">
    <property type="entry name" value="Homeodomain-like_sf"/>
</dbReference>
<dbReference type="GO" id="GO:0043565">
    <property type="term" value="F:sequence-specific DNA binding"/>
    <property type="evidence" value="ECO:0007669"/>
    <property type="project" value="InterPro"/>
</dbReference>
<evidence type="ECO:0000256" key="1">
    <source>
        <dbReference type="ARBA" id="ARBA00023015"/>
    </source>
</evidence>
<proteinExistence type="predicted"/>
<keyword evidence="3" id="KW-0804">Transcription</keyword>
<evidence type="ECO:0000256" key="2">
    <source>
        <dbReference type="ARBA" id="ARBA00023125"/>
    </source>
</evidence>
<dbReference type="PANTHER" id="PTHR43280:SF28">
    <property type="entry name" value="HTH-TYPE TRANSCRIPTIONAL ACTIVATOR RHAS"/>
    <property type="match status" value="1"/>
</dbReference>
<dbReference type="Gene3D" id="2.60.120.10">
    <property type="entry name" value="Jelly Rolls"/>
    <property type="match status" value="1"/>
</dbReference>
<dbReference type="PROSITE" id="PS00041">
    <property type="entry name" value="HTH_ARAC_FAMILY_1"/>
    <property type="match status" value="1"/>
</dbReference>
<keyword evidence="6" id="KW-1185">Reference proteome</keyword>
<dbReference type="AlphaFoldDB" id="A0A0V8JGC7"/>
<keyword evidence="2" id="KW-0238">DNA-binding</keyword>
<dbReference type="RefSeq" id="WP_025911855.1">
    <property type="nucleotide sequence ID" value="NZ_KQ758728.1"/>
</dbReference>
<dbReference type="SUPFAM" id="SSF46689">
    <property type="entry name" value="Homeodomain-like"/>
    <property type="match status" value="2"/>
</dbReference>
<sequence>MKFKQFLINEQNLKELTKHYTGALPIACYETTILEHASGYIPLHWHDEIQLIYVLKGEAVFQVNEEKIKLRSGDGLFINSGCLHMAEDLKKTGCVYICLNVLPHLFLPQELYTTYVLPYVQSTNLSYVLIDGSKEWSRAIQQALFVIRKLVQTKEPLFEIEITANLIKVWKQLLVHAFQKRYVYTEEVKNQRIKAMLTWVHMNYSEKITLDDIAASGQISRSECCRYFKRMLDVTPLQYVMKYRIQKSILLLKQEEKSITDVAFEVGFNSTSYFIDQFKKMMGMTPLAYRKGKL</sequence>
<name>A0A0V8JGC7_9BACI</name>
<dbReference type="CDD" id="cd02208">
    <property type="entry name" value="cupin_RmlC-like"/>
    <property type="match status" value="1"/>
</dbReference>
<evidence type="ECO:0000259" key="4">
    <source>
        <dbReference type="PROSITE" id="PS01124"/>
    </source>
</evidence>
<dbReference type="InterPro" id="IPR020449">
    <property type="entry name" value="Tscrpt_reg_AraC-type_HTH"/>
</dbReference>
<protein>
    <submittedName>
        <fullName evidence="5">Transcriptional regulator</fullName>
    </submittedName>
</protein>
<gene>
    <name evidence="5" type="ORF">AS180_20400</name>
</gene>
<dbReference type="Pfam" id="PF12833">
    <property type="entry name" value="HTH_18"/>
    <property type="match status" value="1"/>
</dbReference>
<dbReference type="Pfam" id="PF02311">
    <property type="entry name" value="AraC_binding"/>
    <property type="match status" value="1"/>
</dbReference>
<feature type="domain" description="HTH araC/xylS-type" evidence="4">
    <location>
        <begin position="194"/>
        <end position="292"/>
    </location>
</feature>
<evidence type="ECO:0000256" key="3">
    <source>
        <dbReference type="ARBA" id="ARBA00023163"/>
    </source>
</evidence>
<dbReference type="InterPro" id="IPR018062">
    <property type="entry name" value="HTH_AraC-typ_CS"/>
</dbReference>
<dbReference type="GO" id="GO:0003700">
    <property type="term" value="F:DNA-binding transcription factor activity"/>
    <property type="evidence" value="ECO:0007669"/>
    <property type="project" value="InterPro"/>
</dbReference>
<organism evidence="5 6">
    <name type="scientific">Priestia veravalensis</name>
    <dbReference type="NCBI Taxonomy" id="1414648"/>
    <lineage>
        <taxon>Bacteria</taxon>
        <taxon>Bacillati</taxon>
        <taxon>Bacillota</taxon>
        <taxon>Bacilli</taxon>
        <taxon>Bacillales</taxon>
        <taxon>Bacillaceae</taxon>
        <taxon>Priestia</taxon>
    </lineage>
</organism>
<dbReference type="InterPro" id="IPR018060">
    <property type="entry name" value="HTH_AraC"/>
</dbReference>
<dbReference type="Proteomes" id="UP000053681">
    <property type="component" value="Unassembled WGS sequence"/>
</dbReference>